<dbReference type="AlphaFoldDB" id="A0A8J7Z5Y3"/>
<dbReference type="EMBL" id="WVIE01000002">
    <property type="protein sequence ID" value="NDJ16080.1"/>
    <property type="molecule type" value="Genomic_DNA"/>
</dbReference>
<dbReference type="CDD" id="cd02142">
    <property type="entry name" value="McbC_SagB-like_oxidoreductase"/>
    <property type="match status" value="2"/>
</dbReference>
<feature type="domain" description="Nitroreductase" evidence="1">
    <location>
        <begin position="86"/>
        <end position="222"/>
    </location>
</feature>
<dbReference type="NCBIfam" id="TIGR03605">
    <property type="entry name" value="antibiot_sagB"/>
    <property type="match status" value="2"/>
</dbReference>
<gene>
    <name evidence="2" type="ORF">GS601_02060</name>
</gene>
<accession>A0A8J7Z5Y3</accession>
<name>A0A8J7Z5Y3_9CYAN</name>
<comment type="caution">
    <text evidence="2">The sequence shown here is derived from an EMBL/GenBank/DDBJ whole genome shotgun (WGS) entry which is preliminary data.</text>
</comment>
<reference evidence="2" key="1">
    <citation type="submission" date="2019-12" db="EMBL/GenBank/DDBJ databases">
        <title>High-Quality draft genome sequences of three cyanobacteria isolated from the limestone walls of the Old Cathedral of Coimbra.</title>
        <authorList>
            <person name="Tiago I."/>
            <person name="Soares F."/>
            <person name="Portugal A."/>
        </authorList>
    </citation>
    <scope>NUCLEOTIDE SEQUENCE</scope>
    <source>
        <strain evidence="2">A</strain>
    </source>
</reference>
<dbReference type="InterPro" id="IPR020051">
    <property type="entry name" value="SagB-type_dehydrogenase"/>
</dbReference>
<keyword evidence="3" id="KW-1185">Reference proteome</keyword>
<evidence type="ECO:0000313" key="2">
    <source>
        <dbReference type="EMBL" id="NDJ16080.1"/>
    </source>
</evidence>
<evidence type="ECO:0000259" key="1">
    <source>
        <dbReference type="Pfam" id="PF00881"/>
    </source>
</evidence>
<dbReference type="PANTHER" id="PTHR42741:SF3">
    <property type="entry name" value="NITROREDUCTASE FAMILY PROTEIN"/>
    <property type="match status" value="1"/>
</dbReference>
<dbReference type="GO" id="GO:0016491">
    <property type="term" value="F:oxidoreductase activity"/>
    <property type="evidence" value="ECO:0007669"/>
    <property type="project" value="InterPro"/>
</dbReference>
<evidence type="ECO:0000313" key="3">
    <source>
        <dbReference type="Proteomes" id="UP000646053"/>
    </source>
</evidence>
<dbReference type="RefSeq" id="WP_162421598.1">
    <property type="nucleotide sequence ID" value="NZ_WVIE01000002.1"/>
</dbReference>
<feature type="domain" description="Nitroreductase" evidence="1">
    <location>
        <begin position="332"/>
        <end position="508"/>
    </location>
</feature>
<proteinExistence type="predicted"/>
<dbReference type="Pfam" id="PF00881">
    <property type="entry name" value="Nitroreductase"/>
    <property type="match status" value="2"/>
</dbReference>
<dbReference type="SUPFAM" id="SSF55469">
    <property type="entry name" value="FMN-dependent nitroreductase-like"/>
    <property type="match status" value="2"/>
</dbReference>
<dbReference type="Gene3D" id="3.40.109.10">
    <property type="entry name" value="NADH Oxidase"/>
    <property type="match status" value="2"/>
</dbReference>
<dbReference type="Proteomes" id="UP000646053">
    <property type="component" value="Unassembled WGS sequence"/>
</dbReference>
<protein>
    <submittedName>
        <fullName evidence="2">SagB/ThcOx family dehydrogenase</fullName>
    </submittedName>
</protein>
<sequence>MSIAQHYHERTKYDPATIHAKSHALNWEEQPIPFKDYQLGVSFDLKPALENTSEPGSWWKRLSKLLYCTYGLTGMIPTAGEPHYLRSSPSAGALYPAELYLISRGTPRLPAGLYHYQAKTHSLIHFWESDVWASLQSACFWNPVLEGTQMALVATAVFFRSVWRYQDRAYRRIFLDTGHLLGNLELACGANDYRPHLIGGFADKAVNQLLYLDGEQEGAIAVIPLADRLDINENLSLTRTALPAALQVDYPPLEDGQLLNYLHQATQIQWDTTTHVDWSRPNDGIEGAAFTGALAAHQADKYNFPFCHKVPTIVSPVDWGTDLDGLEQSMINRRSTRAYTGEPLTLDDLKALLDFTYQPQSYIGQDLDGSPDYFDVDLVETFVAISNVTGLDEGCYYYAPKAQELRQIRFKNFRSQLHYLCLGQDLGRDAAAVIFHTADLEKAVGKYGDRAYRYLHMDAGHLGQRLNLAAVYLDLGVSGIGGFFDDQVNEVLGIPADEAVLYITTLGRARKP</sequence>
<dbReference type="PANTHER" id="PTHR42741">
    <property type="entry name" value="NITROREDUCTASE FAMILY PROTEIN"/>
    <property type="match status" value="1"/>
</dbReference>
<dbReference type="InterPro" id="IPR000415">
    <property type="entry name" value="Nitroreductase-like"/>
</dbReference>
<organism evidence="2 3">
    <name type="scientific">Myxacorys almedinensis A</name>
    <dbReference type="NCBI Taxonomy" id="2690445"/>
    <lineage>
        <taxon>Bacteria</taxon>
        <taxon>Bacillati</taxon>
        <taxon>Cyanobacteriota</taxon>
        <taxon>Cyanophyceae</taxon>
        <taxon>Leptolyngbyales</taxon>
        <taxon>Leptolyngbyaceae</taxon>
        <taxon>Myxacorys</taxon>
        <taxon>Myxacorys almedinensis</taxon>
    </lineage>
</organism>
<dbReference type="InterPro" id="IPR029479">
    <property type="entry name" value="Nitroreductase"/>
</dbReference>